<name>A0A1T5CUN2_9SPHN</name>
<evidence type="ECO:0000313" key="1">
    <source>
        <dbReference type="EMBL" id="SKB63248.1"/>
    </source>
</evidence>
<gene>
    <name evidence="1" type="ORF">SAMN06295937_1011140</name>
</gene>
<dbReference type="AlphaFoldDB" id="A0A1T5CUN2"/>
<proteinExistence type="predicted"/>
<sequence>MIDADHVQIEIWPPRPKGGQHAGPGPSGVKVTHTLSGITACVDIGRSQFDNRSIAMDMILSAITHPRFRL</sequence>
<dbReference type="InterPro" id="IPR045853">
    <property type="entry name" value="Pep_chain_release_fac_I_sf"/>
</dbReference>
<reference evidence="2" key="1">
    <citation type="submission" date="2017-02" db="EMBL/GenBank/DDBJ databases">
        <authorList>
            <person name="Varghese N."/>
            <person name="Submissions S."/>
        </authorList>
    </citation>
    <scope>NUCLEOTIDE SEQUENCE [LARGE SCALE GENOMIC DNA]</scope>
    <source>
        <strain evidence="2">R11H</strain>
    </source>
</reference>
<protein>
    <submittedName>
        <fullName evidence="1">RF-1 domain-containing protein</fullName>
    </submittedName>
</protein>
<dbReference type="EMBL" id="FUYP01000011">
    <property type="protein sequence ID" value="SKB63248.1"/>
    <property type="molecule type" value="Genomic_DNA"/>
</dbReference>
<dbReference type="Gene3D" id="3.30.160.20">
    <property type="match status" value="1"/>
</dbReference>
<accession>A0A1T5CUN2</accession>
<dbReference type="Proteomes" id="UP000190044">
    <property type="component" value="Unassembled WGS sequence"/>
</dbReference>
<organism evidence="1 2">
    <name type="scientific">Sphingopyxis flava</name>
    <dbReference type="NCBI Taxonomy" id="1507287"/>
    <lineage>
        <taxon>Bacteria</taxon>
        <taxon>Pseudomonadati</taxon>
        <taxon>Pseudomonadota</taxon>
        <taxon>Alphaproteobacteria</taxon>
        <taxon>Sphingomonadales</taxon>
        <taxon>Sphingomonadaceae</taxon>
        <taxon>Sphingopyxis</taxon>
    </lineage>
</organism>
<keyword evidence="2" id="KW-1185">Reference proteome</keyword>
<evidence type="ECO:0000313" key="2">
    <source>
        <dbReference type="Proteomes" id="UP000190044"/>
    </source>
</evidence>
<dbReference type="SUPFAM" id="SSF75620">
    <property type="entry name" value="Release factor"/>
    <property type="match status" value="1"/>
</dbReference>